<protein>
    <submittedName>
        <fullName evidence="2">Uncharacterized protein</fullName>
    </submittedName>
</protein>
<keyword evidence="1" id="KW-0812">Transmembrane</keyword>
<dbReference type="Proteomes" id="UP000015455">
    <property type="component" value="Unassembled WGS sequence"/>
</dbReference>
<evidence type="ECO:0000313" key="3">
    <source>
        <dbReference type="Proteomes" id="UP000015455"/>
    </source>
</evidence>
<dbReference type="PATRIC" id="fig|1348657.5.peg.3187"/>
<keyword evidence="1" id="KW-1133">Transmembrane helix</keyword>
<feature type="transmembrane region" description="Helical" evidence="1">
    <location>
        <begin position="51"/>
        <end position="67"/>
    </location>
</feature>
<accession>S9ZIB1</accession>
<evidence type="ECO:0000313" key="2">
    <source>
        <dbReference type="EMBL" id="EPZ14336.1"/>
    </source>
</evidence>
<organism evidence="2 3">
    <name type="scientific">Thauera terpenica 58Eu</name>
    <dbReference type="NCBI Taxonomy" id="1348657"/>
    <lineage>
        <taxon>Bacteria</taxon>
        <taxon>Pseudomonadati</taxon>
        <taxon>Pseudomonadota</taxon>
        <taxon>Betaproteobacteria</taxon>
        <taxon>Rhodocyclales</taxon>
        <taxon>Zoogloeaceae</taxon>
        <taxon>Thauera</taxon>
    </lineage>
</organism>
<dbReference type="EMBL" id="ATJV01000087">
    <property type="protein sequence ID" value="EPZ14336.1"/>
    <property type="molecule type" value="Genomic_DNA"/>
</dbReference>
<dbReference type="AlphaFoldDB" id="S9ZIB1"/>
<evidence type="ECO:0000256" key="1">
    <source>
        <dbReference type="SAM" id="Phobius"/>
    </source>
</evidence>
<comment type="caution">
    <text evidence="2">The sequence shown here is derived from an EMBL/GenBank/DDBJ whole genome shotgun (WGS) entry which is preliminary data.</text>
</comment>
<name>S9ZIB1_9RHOO</name>
<dbReference type="STRING" id="1348657.M622_18870"/>
<sequence>MKMDAMPISGIVKQWCKEQNARSHAASWFLVLLLGLAMCAAAIWQTDAPRAAAIVAIVLVGGWFMLAPKGTHYGRLRHVYRDGIVPDGLLARIADAENVPEWIKAELAKKLKADGLVSFETLFALEGWLGRDAAREAPGFKKMVAFDAPERRE</sequence>
<keyword evidence="1" id="KW-0472">Membrane</keyword>
<proteinExistence type="predicted"/>
<reference evidence="2 3" key="1">
    <citation type="submission" date="2013-06" db="EMBL/GenBank/DDBJ databases">
        <title>Draft genome sequence of Thauera terpenica.</title>
        <authorList>
            <person name="Liu B."/>
            <person name="Frostegard A.H."/>
            <person name="Shapleigh J.P."/>
        </authorList>
    </citation>
    <scope>NUCLEOTIDE SEQUENCE [LARGE SCALE GENOMIC DNA]</scope>
    <source>
        <strain evidence="2 3">58Eu</strain>
    </source>
</reference>
<gene>
    <name evidence="2" type="ORF">M622_18870</name>
</gene>
<keyword evidence="3" id="KW-1185">Reference proteome</keyword>